<organism evidence="4 5">
    <name type="scientific">Sulfoacidibacillus ferrooxidans</name>
    <dbReference type="NCBI Taxonomy" id="2005001"/>
    <lineage>
        <taxon>Bacteria</taxon>
        <taxon>Bacillati</taxon>
        <taxon>Bacillota</taxon>
        <taxon>Bacilli</taxon>
        <taxon>Bacillales</taxon>
        <taxon>Alicyclobacillaceae</taxon>
        <taxon>Sulfoacidibacillus</taxon>
    </lineage>
</organism>
<dbReference type="InterPro" id="IPR004089">
    <property type="entry name" value="MCPsignal_dom"/>
</dbReference>
<dbReference type="GO" id="GO:0016020">
    <property type="term" value="C:membrane"/>
    <property type="evidence" value="ECO:0007669"/>
    <property type="project" value="InterPro"/>
</dbReference>
<protein>
    <recommendedName>
        <fullName evidence="3">Methyl-accepting transducer domain-containing protein</fullName>
    </recommendedName>
</protein>
<comment type="caution">
    <text evidence="4">The sequence shown here is derived from an EMBL/GenBank/DDBJ whole genome shotgun (WGS) entry which is preliminary data.</text>
</comment>
<dbReference type="SUPFAM" id="SSF58104">
    <property type="entry name" value="Methyl-accepting chemotaxis protein (MCP) signaling domain"/>
    <property type="match status" value="1"/>
</dbReference>
<dbReference type="InterPro" id="IPR009050">
    <property type="entry name" value="Globin-like_sf"/>
</dbReference>
<dbReference type="PANTHER" id="PTHR32089">
    <property type="entry name" value="METHYL-ACCEPTING CHEMOTAXIS PROTEIN MCPB"/>
    <property type="match status" value="1"/>
</dbReference>
<dbReference type="GO" id="GO:0007165">
    <property type="term" value="P:signal transduction"/>
    <property type="evidence" value="ECO:0007669"/>
    <property type="project" value="UniProtKB-KW"/>
</dbReference>
<evidence type="ECO:0000313" key="5">
    <source>
        <dbReference type="Proteomes" id="UP001139263"/>
    </source>
</evidence>
<dbReference type="PANTHER" id="PTHR32089:SF112">
    <property type="entry name" value="LYSOZYME-LIKE PROTEIN-RELATED"/>
    <property type="match status" value="1"/>
</dbReference>
<feature type="domain" description="Methyl-accepting transducer" evidence="3">
    <location>
        <begin position="183"/>
        <end position="312"/>
    </location>
</feature>
<dbReference type="EMBL" id="JALBUF010000002">
    <property type="protein sequence ID" value="MCI0182879.1"/>
    <property type="molecule type" value="Genomic_DNA"/>
</dbReference>
<evidence type="ECO:0000256" key="1">
    <source>
        <dbReference type="ARBA" id="ARBA00023224"/>
    </source>
</evidence>
<sequence>MDIVKGFQDVVALIGIQEEDFHVLAAQHAFFERHAQAVVDRFYDQVYAVPELRHIIDDHSTLERLKTAQKQFFLQMAESNSMESEQEVMRIGEIHYRIGLSQSYVIASLQIYQNYMFEYAHEMDDPRVIPAFSRRLRLRELLMTEAYVQYVQRIQQEVGEKVVASTDELKGISDQLSTATIRIAERLQDILSESLQVKSDADESRTLATYVQEIADQSNLLGLNAAIEAARAGDQGRGFSVVADEMRKMAEQSKKYAKQIRQQLVGVNQRIETLSTAIEEIAAVTQEHTASTEEFAAAFMELREVAHDLARK</sequence>
<dbReference type="GO" id="GO:0020037">
    <property type="term" value="F:heme binding"/>
    <property type="evidence" value="ECO:0007669"/>
    <property type="project" value="InterPro"/>
</dbReference>
<gene>
    <name evidence="4" type="ORF">MM817_01148</name>
</gene>
<dbReference type="SUPFAM" id="SSF46458">
    <property type="entry name" value="Globin-like"/>
    <property type="match status" value="1"/>
</dbReference>
<evidence type="ECO:0000313" key="4">
    <source>
        <dbReference type="EMBL" id="MCI0182879.1"/>
    </source>
</evidence>
<dbReference type="Gene3D" id="1.10.490.10">
    <property type="entry name" value="Globins"/>
    <property type="match status" value="1"/>
</dbReference>
<name>A0A9X1V7V1_9BACL</name>
<dbReference type="Gene3D" id="1.10.287.950">
    <property type="entry name" value="Methyl-accepting chemotaxis protein"/>
    <property type="match status" value="1"/>
</dbReference>
<accession>A0A9X1V7V1</accession>
<keyword evidence="5" id="KW-1185">Reference proteome</keyword>
<evidence type="ECO:0000259" key="3">
    <source>
        <dbReference type="PROSITE" id="PS50111"/>
    </source>
</evidence>
<dbReference type="CDD" id="cd01068">
    <property type="entry name" value="globin_sensor"/>
    <property type="match status" value="1"/>
</dbReference>
<dbReference type="InterPro" id="IPR039379">
    <property type="entry name" value="Protoglobin_sensor_dom"/>
</dbReference>
<dbReference type="AlphaFoldDB" id="A0A9X1V7V1"/>
<reference evidence="4" key="1">
    <citation type="submission" date="2022-03" db="EMBL/GenBank/DDBJ databases">
        <title>Draft Genome Sequence of Firmicute Strain S0AB, a Heterotrophic Iron/Sulfur-Oxidizing Extreme Acidophile.</title>
        <authorList>
            <person name="Vergara E."/>
            <person name="Pakostova E."/>
            <person name="Johnson D.B."/>
            <person name="Holmes D.S."/>
        </authorList>
    </citation>
    <scope>NUCLEOTIDE SEQUENCE</scope>
    <source>
        <strain evidence="4">S0AB</strain>
    </source>
</reference>
<dbReference type="Pfam" id="PF11563">
    <property type="entry name" value="Protoglobin"/>
    <property type="match status" value="1"/>
</dbReference>
<dbReference type="InterPro" id="IPR012292">
    <property type="entry name" value="Globin/Proto"/>
</dbReference>
<dbReference type="InterPro" id="IPR044398">
    <property type="entry name" value="Globin-sensor_dom"/>
</dbReference>
<dbReference type="PROSITE" id="PS50111">
    <property type="entry name" value="CHEMOTAXIS_TRANSDUC_2"/>
    <property type="match status" value="1"/>
</dbReference>
<keyword evidence="1 2" id="KW-0807">Transducer</keyword>
<dbReference type="GO" id="GO:0019825">
    <property type="term" value="F:oxygen binding"/>
    <property type="evidence" value="ECO:0007669"/>
    <property type="project" value="InterPro"/>
</dbReference>
<dbReference type="Pfam" id="PF00015">
    <property type="entry name" value="MCPsignal"/>
    <property type="match status" value="1"/>
</dbReference>
<dbReference type="Proteomes" id="UP001139263">
    <property type="component" value="Unassembled WGS sequence"/>
</dbReference>
<dbReference type="SMART" id="SM00283">
    <property type="entry name" value="MA"/>
    <property type="match status" value="1"/>
</dbReference>
<evidence type="ECO:0000256" key="2">
    <source>
        <dbReference type="PROSITE-ProRule" id="PRU00284"/>
    </source>
</evidence>
<proteinExistence type="predicted"/>
<dbReference type="RefSeq" id="WP_336605151.1">
    <property type="nucleotide sequence ID" value="NZ_JALBUF010000002.1"/>
</dbReference>